<evidence type="ECO:0000313" key="1">
    <source>
        <dbReference type="EMBL" id="QHT27621.1"/>
    </source>
</evidence>
<name>A0A6C0EG96_9ZZZZ</name>
<dbReference type="Gene3D" id="3.40.50.150">
    <property type="entry name" value="Vaccinia Virus protein VP39"/>
    <property type="match status" value="1"/>
</dbReference>
<organism evidence="1">
    <name type="scientific">viral metagenome</name>
    <dbReference type="NCBI Taxonomy" id="1070528"/>
    <lineage>
        <taxon>unclassified sequences</taxon>
        <taxon>metagenomes</taxon>
        <taxon>organismal metagenomes</taxon>
    </lineage>
</organism>
<sequence length="241" mass="27948">MNYIEYKNFDDYDCSYLQLVNKQPYHKDQHFKYGTMMEYIYKIVTTNQNNNLFTIDSMLEPGCAYCELSAYLSNKYNINNVFLFDFNIVNGIDIFEKQQLFFNKHKSKTNMIFKHGDFFSRIGEVPNNSIDLIIDGCSVTHFCGNDSIVNSGINSWKKSASFFYDKLKLNGYVVISTDIKNHIDLENATGSVCEFVYPKDIINIFINNGFEIVYNPFLSNDSIQAGLPYDLKVMSICFIKK</sequence>
<evidence type="ECO:0008006" key="2">
    <source>
        <dbReference type="Google" id="ProtNLM"/>
    </source>
</evidence>
<dbReference type="AlphaFoldDB" id="A0A6C0EG96"/>
<proteinExistence type="predicted"/>
<protein>
    <recommendedName>
        <fullName evidence="2">Methyltransferase type 11 domain-containing protein</fullName>
    </recommendedName>
</protein>
<dbReference type="SUPFAM" id="SSF53335">
    <property type="entry name" value="S-adenosyl-L-methionine-dependent methyltransferases"/>
    <property type="match status" value="1"/>
</dbReference>
<dbReference type="EMBL" id="MN739825">
    <property type="protein sequence ID" value="QHT27621.1"/>
    <property type="molecule type" value="Genomic_DNA"/>
</dbReference>
<accession>A0A6C0EG96</accession>
<dbReference type="InterPro" id="IPR029063">
    <property type="entry name" value="SAM-dependent_MTases_sf"/>
</dbReference>
<reference evidence="1" key="1">
    <citation type="journal article" date="2020" name="Nature">
        <title>Giant virus diversity and host interactions through global metagenomics.</title>
        <authorList>
            <person name="Schulz F."/>
            <person name="Roux S."/>
            <person name="Paez-Espino D."/>
            <person name="Jungbluth S."/>
            <person name="Walsh D.A."/>
            <person name="Denef V.J."/>
            <person name="McMahon K.D."/>
            <person name="Konstantinidis K.T."/>
            <person name="Eloe-Fadrosh E.A."/>
            <person name="Kyrpides N.C."/>
            <person name="Woyke T."/>
        </authorList>
    </citation>
    <scope>NUCLEOTIDE SEQUENCE</scope>
    <source>
        <strain evidence="1">GVMAG-M-3300023179-33</strain>
    </source>
</reference>